<feature type="transmembrane region" description="Helical" evidence="1">
    <location>
        <begin position="560"/>
        <end position="580"/>
    </location>
</feature>
<dbReference type="Proteomes" id="UP000321245">
    <property type="component" value="Unassembled WGS sequence"/>
</dbReference>
<reference evidence="2 3" key="1">
    <citation type="submission" date="2019-07" db="EMBL/GenBank/DDBJ databases">
        <title>Whole genome shotgun sequence of Empedobacter brevis NBRC 14943.</title>
        <authorList>
            <person name="Hosoyama A."/>
            <person name="Uohara A."/>
            <person name="Ohji S."/>
            <person name="Ichikawa N."/>
        </authorList>
    </citation>
    <scope>NUCLEOTIDE SEQUENCE [LARGE SCALE GENOMIC DNA]</scope>
    <source>
        <strain evidence="2 3">NBRC 14943</strain>
    </source>
</reference>
<dbReference type="GeneID" id="84650147"/>
<feature type="transmembrane region" description="Helical" evidence="1">
    <location>
        <begin position="103"/>
        <end position="120"/>
    </location>
</feature>
<organism evidence="2 3">
    <name type="scientific">Empedobacter brevis NBRC 14943 = ATCC 43319</name>
    <dbReference type="NCBI Taxonomy" id="1218108"/>
    <lineage>
        <taxon>Bacteria</taxon>
        <taxon>Pseudomonadati</taxon>
        <taxon>Bacteroidota</taxon>
        <taxon>Flavobacteriia</taxon>
        <taxon>Flavobacteriales</taxon>
        <taxon>Weeksellaceae</taxon>
        <taxon>Empedobacter</taxon>
    </lineage>
</organism>
<proteinExistence type="predicted"/>
<gene>
    <name evidence="2" type="ORF">EB1_30260</name>
</gene>
<feature type="transmembrane region" description="Helical" evidence="1">
    <location>
        <begin position="442"/>
        <end position="464"/>
    </location>
</feature>
<dbReference type="AlphaFoldDB" id="A0A511NKI2"/>
<keyword evidence="1" id="KW-0472">Membrane</keyword>
<name>A0A511NKI2_9FLAO</name>
<keyword evidence="1" id="KW-0812">Transmembrane</keyword>
<feature type="transmembrane region" description="Helical" evidence="1">
    <location>
        <begin position="21"/>
        <end position="44"/>
    </location>
</feature>
<evidence type="ECO:0000313" key="3">
    <source>
        <dbReference type="Proteomes" id="UP000321245"/>
    </source>
</evidence>
<feature type="transmembrane region" description="Helical" evidence="1">
    <location>
        <begin position="417"/>
        <end position="435"/>
    </location>
</feature>
<accession>A0A511NKI2</accession>
<dbReference type="RefSeq" id="WP_019975475.1">
    <property type="nucleotide sequence ID" value="NZ_BJXC01000026.1"/>
</dbReference>
<feature type="transmembrane region" description="Helical" evidence="1">
    <location>
        <begin position="506"/>
        <end position="525"/>
    </location>
</feature>
<evidence type="ECO:0000256" key="1">
    <source>
        <dbReference type="SAM" id="Phobius"/>
    </source>
</evidence>
<dbReference type="OrthoDB" id="996104at2"/>
<evidence type="ECO:0000313" key="2">
    <source>
        <dbReference type="EMBL" id="GEM53236.1"/>
    </source>
</evidence>
<keyword evidence="3" id="KW-1185">Reference proteome</keyword>
<keyword evidence="1" id="KW-1133">Transmembrane helix</keyword>
<comment type="caution">
    <text evidence="2">The sequence shown here is derived from an EMBL/GenBank/DDBJ whole genome shotgun (WGS) entry which is preliminary data.</text>
</comment>
<feature type="transmembrane region" description="Helical" evidence="1">
    <location>
        <begin position="64"/>
        <end position="83"/>
    </location>
</feature>
<dbReference type="EMBL" id="BJXC01000026">
    <property type="protein sequence ID" value="GEM53236.1"/>
    <property type="molecule type" value="Genomic_DNA"/>
</dbReference>
<feature type="transmembrane region" description="Helical" evidence="1">
    <location>
        <begin position="476"/>
        <end position="494"/>
    </location>
</feature>
<sequence length="589" mass="69569">MFKKINQTLITKYPLIWNLKFIWILLTVLVFNLIALVNGFLFFNKKSQLVESNLFEVFYNTGTAVYYVLIGVIILVIWIYFYIKNNRFKSNYPTSRNYLFKEFLAVFFILFLMFYVPNSFKIGLKNRVSNYMSEEQYLKDIDIINRTQGFTLQSNLGYNNYSRNLPVQVFDSLVSVKETKELYKANKKAYLNENPKNSYAPFLEPYFRNPEFETLLAKHFPERKSYNRINFQDSYSPLNKVNDQDISLYNNSYVEPSYAAAMSAEEAAYYAADSASTVASGQPEVYYNLASLYNYSSLSFENPKDDTLNHKFYDEQWMALLKKNDRKIIENLLDQYTGLLKKNEIGYQFKHKKWIDYLPVYPYYFIDYKLNSSELVSYETNGVHKKSKIQDYINQSSLNQVYENIEFAKYNSTWFDYIQYYLLTALIVTVLIITFRFSSFKVWLISLIGAGILAILGSVFGISIDAVIGYTRYSPYLILLFFYLIFIFVMSYGLRTKKYKIITGVTLNWFVATNIFIGIMMLSFYTDIRTDILQIAHTGSRYELRENNAELQMLQKFSEIYLLINPILYVISFYFIINLYKKWQAMPEE</sequence>
<protein>
    <submittedName>
        <fullName evidence="2">Uncharacterized protein</fullName>
    </submittedName>
</protein>